<dbReference type="InterPro" id="IPR051678">
    <property type="entry name" value="AGP_Transferase"/>
</dbReference>
<keyword evidence="3" id="KW-0808">Transferase</keyword>
<evidence type="ECO:0000259" key="2">
    <source>
        <dbReference type="Pfam" id="PF01636"/>
    </source>
</evidence>
<comment type="caution">
    <text evidence="3">The sequence shown here is derived from an EMBL/GenBank/DDBJ whole genome shotgun (WGS) entry which is preliminary data.</text>
</comment>
<dbReference type="Gene3D" id="3.90.1200.10">
    <property type="match status" value="1"/>
</dbReference>
<dbReference type="EC" id="2.7.1.-" evidence="3"/>
<dbReference type="InterPro" id="IPR002575">
    <property type="entry name" value="Aminoglycoside_PTrfase"/>
</dbReference>
<organism evidence="3 4">
    <name type="scientific">Kineococcus endophyticus</name>
    <dbReference type="NCBI Taxonomy" id="1181883"/>
    <lineage>
        <taxon>Bacteria</taxon>
        <taxon>Bacillati</taxon>
        <taxon>Actinomycetota</taxon>
        <taxon>Actinomycetes</taxon>
        <taxon>Kineosporiales</taxon>
        <taxon>Kineosporiaceae</taxon>
        <taxon>Kineococcus</taxon>
    </lineage>
</organism>
<dbReference type="SUPFAM" id="SSF56112">
    <property type="entry name" value="Protein kinase-like (PK-like)"/>
    <property type="match status" value="1"/>
</dbReference>
<name>A0ABV3PCB9_9ACTN</name>
<evidence type="ECO:0000256" key="1">
    <source>
        <dbReference type="SAM" id="MobiDB-lite"/>
    </source>
</evidence>
<proteinExistence type="predicted"/>
<dbReference type="InterPro" id="IPR011009">
    <property type="entry name" value="Kinase-like_dom_sf"/>
</dbReference>
<dbReference type="RefSeq" id="WP_367640573.1">
    <property type="nucleotide sequence ID" value="NZ_JBFNQN010000016.1"/>
</dbReference>
<keyword evidence="4" id="KW-1185">Reference proteome</keyword>
<feature type="region of interest" description="Disordered" evidence="1">
    <location>
        <begin position="146"/>
        <end position="166"/>
    </location>
</feature>
<reference evidence="3 4" key="1">
    <citation type="submission" date="2024-07" db="EMBL/GenBank/DDBJ databases">
        <authorList>
            <person name="Thanompreechachai J."/>
            <person name="Duangmal K."/>
        </authorList>
    </citation>
    <scope>NUCLEOTIDE SEQUENCE [LARGE SCALE GENOMIC DNA]</scope>
    <source>
        <strain evidence="3 4">KCTC 19886</strain>
    </source>
</reference>
<feature type="domain" description="Aminoglycoside phosphotransferase" evidence="2">
    <location>
        <begin position="22"/>
        <end position="211"/>
    </location>
</feature>
<dbReference type="Gene3D" id="3.30.200.20">
    <property type="entry name" value="Phosphorylase Kinase, domain 1"/>
    <property type="match status" value="1"/>
</dbReference>
<dbReference type="Pfam" id="PF01636">
    <property type="entry name" value="APH"/>
    <property type="match status" value="1"/>
</dbReference>
<dbReference type="Proteomes" id="UP001555826">
    <property type="component" value="Unassembled WGS sequence"/>
</dbReference>
<evidence type="ECO:0000313" key="4">
    <source>
        <dbReference type="Proteomes" id="UP001555826"/>
    </source>
</evidence>
<dbReference type="EMBL" id="JBFNQN010000016">
    <property type="protein sequence ID" value="MEW9267294.1"/>
    <property type="molecule type" value="Genomic_DNA"/>
</dbReference>
<gene>
    <name evidence="3" type="ORF">AB1207_21300</name>
</gene>
<dbReference type="PANTHER" id="PTHR21310">
    <property type="entry name" value="AMINOGLYCOSIDE PHOSPHOTRANSFERASE-RELATED-RELATED"/>
    <property type="match status" value="1"/>
</dbReference>
<protein>
    <submittedName>
        <fullName evidence="3">Aminoglycoside phosphotransferase family protein</fullName>
        <ecNumber evidence="3">2.7.1.-</ecNumber>
    </submittedName>
</protein>
<accession>A0ABV3PCB9</accession>
<sequence length="272" mass="28800">MTDADAEDLVAEALGAAVTLVRTGSGGDHRSWWVTASAGRYVLRSAPDTATSRRLDREVRVRDVLRSHLAVPVPRAAATGTWRETRWTLDERLPGVDLETAPVTARTLEDLSRFLRGLHAVPLGAVRAMGAPDVLSPLLEPLRQQGRAAARDLGRPGDLPLPGTDEDGPVVLHADLKGEHLLVDGSGGLTAVLDWSDAGTGDPALDVEGLVLAVGADGARGVARGSGTPSVVVERGVFLARCRSAVRWAAALRGEPTGPEPLLRRQFHRAWG</sequence>
<evidence type="ECO:0000313" key="3">
    <source>
        <dbReference type="EMBL" id="MEW9267294.1"/>
    </source>
</evidence>
<dbReference type="GO" id="GO:0016740">
    <property type="term" value="F:transferase activity"/>
    <property type="evidence" value="ECO:0007669"/>
    <property type="project" value="UniProtKB-KW"/>
</dbReference>